<organism evidence="1 2">
    <name type="scientific">Seminavis robusta</name>
    <dbReference type="NCBI Taxonomy" id="568900"/>
    <lineage>
        <taxon>Eukaryota</taxon>
        <taxon>Sar</taxon>
        <taxon>Stramenopiles</taxon>
        <taxon>Ochrophyta</taxon>
        <taxon>Bacillariophyta</taxon>
        <taxon>Bacillariophyceae</taxon>
        <taxon>Bacillariophycidae</taxon>
        <taxon>Naviculales</taxon>
        <taxon>Naviculaceae</taxon>
        <taxon>Seminavis</taxon>
    </lineage>
</organism>
<sequence length="168" mass="19360">MSSKHNISHTTEIAVPIDFVWKTLFDLQDWKQWNKWTLLATKDASATPAEGMPGILKACYEGNDKDWQTFDFVFGEILHGDDKKQQQPVRLLTWRGSVASGCLFSGHHTMRLERIDDTTTRLIHAEHFGGLLPTLGLGLPYKTLNRNYRLMNESFQAHVEQKFKEQEI</sequence>
<accession>A0A9N8H043</accession>
<dbReference type="EMBL" id="CAICTM010000014">
    <property type="protein sequence ID" value="CAB9497093.1"/>
    <property type="molecule type" value="Genomic_DNA"/>
</dbReference>
<name>A0A9N8H043_9STRA</name>
<evidence type="ECO:0000313" key="1">
    <source>
        <dbReference type="EMBL" id="CAB9497093.1"/>
    </source>
</evidence>
<evidence type="ECO:0000313" key="2">
    <source>
        <dbReference type="Proteomes" id="UP001153069"/>
    </source>
</evidence>
<dbReference type="InterPro" id="IPR023393">
    <property type="entry name" value="START-like_dom_sf"/>
</dbReference>
<dbReference type="Gene3D" id="3.30.530.20">
    <property type="match status" value="1"/>
</dbReference>
<dbReference type="PANTHER" id="PTHR36166">
    <property type="entry name" value="CHROMOSOME 9, WHOLE GENOME SHOTGUN SEQUENCE"/>
    <property type="match status" value="1"/>
</dbReference>
<dbReference type="OrthoDB" id="39464at2759"/>
<reference evidence="1" key="1">
    <citation type="submission" date="2020-06" db="EMBL/GenBank/DDBJ databases">
        <authorList>
            <consortium name="Plant Systems Biology data submission"/>
        </authorList>
    </citation>
    <scope>NUCLEOTIDE SEQUENCE</scope>
    <source>
        <strain evidence="1">D6</strain>
    </source>
</reference>
<dbReference type="SUPFAM" id="SSF55961">
    <property type="entry name" value="Bet v1-like"/>
    <property type="match status" value="1"/>
</dbReference>
<dbReference type="Proteomes" id="UP001153069">
    <property type="component" value="Unassembled WGS sequence"/>
</dbReference>
<keyword evidence="2" id="KW-1185">Reference proteome</keyword>
<proteinExistence type="predicted"/>
<dbReference type="AlphaFoldDB" id="A0A9N8H043"/>
<gene>
    <name evidence="1" type="ORF">SEMRO_14_G010480.1</name>
</gene>
<dbReference type="PANTHER" id="PTHR36166:SF1">
    <property type="entry name" value="SRPBCC DOMAIN-CONTAINING PROTEIN"/>
    <property type="match status" value="1"/>
</dbReference>
<protein>
    <submittedName>
        <fullName evidence="1">Polyketide cyclase / dehydrase and lipid transport</fullName>
    </submittedName>
</protein>
<comment type="caution">
    <text evidence="1">The sequence shown here is derived from an EMBL/GenBank/DDBJ whole genome shotgun (WGS) entry which is preliminary data.</text>
</comment>